<dbReference type="GO" id="GO:0015689">
    <property type="term" value="P:molybdate ion transport"/>
    <property type="evidence" value="ECO:0007669"/>
    <property type="project" value="UniProtKB-UniRule"/>
</dbReference>
<dbReference type="AlphaFoldDB" id="A0A0H2ZKC2"/>
<dbReference type="PROSITE" id="PS51866">
    <property type="entry name" value="MOP"/>
    <property type="match status" value="1"/>
</dbReference>
<dbReference type="Pfam" id="PF03459">
    <property type="entry name" value="TOBE"/>
    <property type="match status" value="2"/>
</dbReference>
<dbReference type="InterPro" id="IPR008995">
    <property type="entry name" value="Mo/tungstate-bd_C_term_dom"/>
</dbReference>
<proteinExistence type="inferred from homology"/>
<dbReference type="SUPFAM" id="SSF50331">
    <property type="entry name" value="MOP-like"/>
    <property type="match status" value="2"/>
</dbReference>
<dbReference type="KEGG" id="pau:PA14_06340"/>
<dbReference type="InterPro" id="IPR051815">
    <property type="entry name" value="Molybdate_resp_trans_reg"/>
</dbReference>
<keyword evidence="7" id="KW-0175">Coiled coil</keyword>
<dbReference type="GO" id="GO:0003700">
    <property type="term" value="F:DNA-binding transcription factor activity"/>
    <property type="evidence" value="ECO:0007669"/>
    <property type="project" value="InterPro"/>
</dbReference>
<dbReference type="NCBIfam" id="TIGR00638">
    <property type="entry name" value="Mop"/>
    <property type="match status" value="1"/>
</dbReference>
<dbReference type="InterPro" id="IPR016462">
    <property type="entry name" value="ModE"/>
</dbReference>
<name>A0A0H2ZKC2_PSEAB</name>
<dbReference type="InterPro" id="IPR005116">
    <property type="entry name" value="Transp-assoc_OB_typ1"/>
</dbReference>
<evidence type="ECO:0000259" key="8">
    <source>
        <dbReference type="PROSITE" id="PS51866"/>
    </source>
</evidence>
<feature type="region of interest" description="Required for dimer formation and molybdate binding" evidence="6">
    <location>
        <begin position="115"/>
        <end position="123"/>
    </location>
</feature>
<keyword evidence="4" id="KW-0677">Repeat</keyword>
<evidence type="ECO:0000313" key="10">
    <source>
        <dbReference type="Proteomes" id="UP000000653"/>
    </source>
</evidence>
<dbReference type="NCBIfam" id="TIGR00637">
    <property type="entry name" value="ModE_repress"/>
    <property type="match status" value="1"/>
</dbReference>
<dbReference type="PANTHER" id="PTHR30432">
    <property type="entry name" value="TRANSCRIPTIONAL REGULATOR MODE"/>
    <property type="match status" value="1"/>
</dbReference>
<dbReference type="PANTHER" id="PTHR30432:SF1">
    <property type="entry name" value="DNA-BINDING TRANSCRIPTIONAL DUAL REGULATOR MODE"/>
    <property type="match status" value="1"/>
</dbReference>
<evidence type="ECO:0000256" key="3">
    <source>
        <dbReference type="ARBA" id="ARBA00022505"/>
    </source>
</evidence>
<gene>
    <name evidence="9" type="primary">modR</name>
    <name evidence="9" type="ordered locus">PA14_06340</name>
</gene>
<comment type="similarity">
    <text evidence="1 5">Belongs to the ModE family.</text>
</comment>
<evidence type="ECO:0000256" key="4">
    <source>
        <dbReference type="ARBA" id="ARBA00022737"/>
    </source>
</evidence>
<dbReference type="EMBL" id="CP000438">
    <property type="protein sequence ID" value="ABJ15452.1"/>
    <property type="molecule type" value="Genomic_DNA"/>
</dbReference>
<dbReference type="GO" id="GO:0030151">
    <property type="term" value="F:molybdenum ion binding"/>
    <property type="evidence" value="ECO:0007669"/>
    <property type="project" value="UniProtKB-UniRule"/>
</dbReference>
<dbReference type="BioCyc" id="PAER208963:G1G74-527-MONOMER"/>
<dbReference type="InterPro" id="IPR036388">
    <property type="entry name" value="WH-like_DNA-bd_sf"/>
</dbReference>
<organism evidence="9 10">
    <name type="scientific">Pseudomonas aeruginosa (strain UCBPP-PA14)</name>
    <dbReference type="NCBI Taxonomy" id="208963"/>
    <lineage>
        <taxon>Bacteria</taxon>
        <taxon>Pseudomonadati</taxon>
        <taxon>Pseudomonadota</taxon>
        <taxon>Gammaproteobacteria</taxon>
        <taxon>Pseudomonadales</taxon>
        <taxon>Pseudomonadaceae</taxon>
        <taxon>Pseudomonas</taxon>
    </lineage>
</organism>
<accession>A0A0H2ZKC2</accession>
<reference evidence="9 10" key="1">
    <citation type="journal article" date="2006" name="Genome Biol.">
        <title>Genomic analysis reveals that Pseudomonas aeruginosa virulence is combinatorial.</title>
        <authorList>
            <person name="Lee D.G."/>
            <person name="Urbach J.M."/>
            <person name="Wu G."/>
            <person name="Liberati N.T."/>
            <person name="Feinbaum R.L."/>
            <person name="Miyata S."/>
            <person name="Diggins L.T."/>
            <person name="He J."/>
            <person name="Saucier M."/>
            <person name="Deziel E."/>
            <person name="Friedman L."/>
            <person name="Li L."/>
            <person name="Grills G."/>
            <person name="Montgomery K."/>
            <person name="Kucherlapati R."/>
            <person name="Rahme L.G."/>
            <person name="Ausubel F.M."/>
        </authorList>
    </citation>
    <scope>NUCLEOTIDE SEQUENCE [LARGE SCALE GENOMIC DNA]</scope>
    <source>
        <strain evidence="9 10">UCBPP-PA14</strain>
    </source>
</reference>
<feature type="domain" description="Mop" evidence="8">
    <location>
        <begin position="114"/>
        <end position="180"/>
    </location>
</feature>
<evidence type="ECO:0000313" key="9">
    <source>
        <dbReference type="EMBL" id="ABJ15452.1"/>
    </source>
</evidence>
<dbReference type="Proteomes" id="UP000000653">
    <property type="component" value="Chromosome"/>
</dbReference>
<sequence>MSALSTLAQHVTRRPQRIALLAQIAELGSITRAAKAVGISYKGAWDAIDELNNLAERPLVERSVGGKGGGGARLTAEGERLLALYRRLEALQAQVLQAAEDAEDLNLIGRLMLRTSARNQLHGRVLSIHGEGFHDRIAIELPGQQRIEALITRASTEQLELGRGRPVLALIKAGWLDVGLEPREDQPNQLHGTLEEILAAKAGPSEVRIALGSGLTLCALLSGERLASLGLKKGQKVIASFDPAQVLLGTPL</sequence>
<evidence type="ECO:0000256" key="1">
    <source>
        <dbReference type="ARBA" id="ARBA00008110"/>
    </source>
</evidence>
<dbReference type="Gene3D" id="1.10.10.10">
    <property type="entry name" value="Winged helix-like DNA-binding domain superfamily/Winged helix DNA-binding domain"/>
    <property type="match status" value="1"/>
</dbReference>
<keyword evidence="3 5" id="KW-0500">Molybdenum</keyword>
<evidence type="ECO:0000256" key="2">
    <source>
        <dbReference type="ARBA" id="ARBA00022448"/>
    </source>
</evidence>
<dbReference type="PIRSF" id="PIRSF005763">
    <property type="entry name" value="Txn_reg_ModE"/>
    <property type="match status" value="1"/>
</dbReference>
<dbReference type="SMR" id="A0A0H2ZKC2"/>
<evidence type="ECO:0000256" key="5">
    <source>
        <dbReference type="PIRNR" id="PIRNR005763"/>
    </source>
</evidence>
<protein>
    <submittedName>
        <fullName evidence="9">Putative molybdenum transport regulator</fullName>
    </submittedName>
</protein>
<dbReference type="RefSeq" id="WP_003084796.1">
    <property type="nucleotide sequence ID" value="NC_008463.1"/>
</dbReference>
<evidence type="ECO:0000256" key="7">
    <source>
        <dbReference type="SAM" id="Coils"/>
    </source>
</evidence>
<dbReference type="InterPro" id="IPR036390">
    <property type="entry name" value="WH_DNA-bd_sf"/>
</dbReference>
<dbReference type="HOGENOM" id="CLU_087839_1_0_6"/>
<dbReference type="InterPro" id="IPR004606">
    <property type="entry name" value="Mop_domain"/>
</dbReference>
<feature type="coiled-coil region" evidence="7">
    <location>
        <begin position="81"/>
        <end position="108"/>
    </location>
</feature>
<dbReference type="Pfam" id="PF00126">
    <property type="entry name" value="HTH_1"/>
    <property type="match status" value="1"/>
</dbReference>
<dbReference type="Gene3D" id="2.40.50.100">
    <property type="match status" value="2"/>
</dbReference>
<evidence type="ECO:0000256" key="6">
    <source>
        <dbReference type="PIRSR" id="PIRSR005763-1"/>
    </source>
</evidence>
<dbReference type="InterPro" id="IPR003725">
    <property type="entry name" value="ModE-bd_N"/>
</dbReference>
<keyword evidence="2 5" id="KW-0813">Transport</keyword>
<dbReference type="InterPro" id="IPR000847">
    <property type="entry name" value="LysR_HTH_N"/>
</dbReference>
<dbReference type="SUPFAM" id="SSF46785">
    <property type="entry name" value="Winged helix' DNA-binding domain"/>
    <property type="match status" value="1"/>
</dbReference>